<organism evidence="1 2">
    <name type="scientific">Planococcus salinarum</name>
    <dbReference type="NCBI Taxonomy" id="622695"/>
    <lineage>
        <taxon>Bacteria</taxon>
        <taxon>Bacillati</taxon>
        <taxon>Bacillota</taxon>
        <taxon>Bacilli</taxon>
        <taxon>Bacillales</taxon>
        <taxon>Caryophanaceae</taxon>
        <taxon>Planococcus</taxon>
    </lineage>
</organism>
<sequence>MEMKQVEDSKETHTWRTKTLGELLEFKNGLNYRTGDQGEEISIVGVSDFKNTFLIDVYGNLKLSHQRN</sequence>
<dbReference type="RefSeq" id="WP_071151813.1">
    <property type="nucleotide sequence ID" value="NZ_QQRT01000019.1"/>
</dbReference>
<evidence type="ECO:0000313" key="2">
    <source>
        <dbReference type="Proteomes" id="UP000242153"/>
    </source>
</evidence>
<comment type="caution">
    <text evidence="1">The sequence shown here is derived from an EMBL/GenBank/DDBJ whole genome shotgun (WGS) entry which is preliminary data.</text>
</comment>
<reference evidence="1" key="1">
    <citation type="submission" date="2016-07" db="EMBL/GenBank/DDBJ databases">
        <title>Draft genome Planococcus salivarum.</title>
        <authorList>
            <person name="See-Too W.S."/>
        </authorList>
    </citation>
    <scope>NUCLEOTIDE SEQUENCE [LARGE SCALE GENOMIC DNA]</scope>
    <source>
        <strain evidence="1">DSM 23820</strain>
    </source>
</reference>
<accession>A0ABX3D1J0</accession>
<dbReference type="Proteomes" id="UP000242153">
    <property type="component" value="Unassembled WGS sequence"/>
</dbReference>
<evidence type="ECO:0000313" key="1">
    <source>
        <dbReference type="EMBL" id="OHX56247.1"/>
    </source>
</evidence>
<keyword evidence="2" id="KW-1185">Reference proteome</keyword>
<dbReference type="EMBL" id="MBQG01000019">
    <property type="protein sequence ID" value="OHX56247.1"/>
    <property type="molecule type" value="Genomic_DNA"/>
</dbReference>
<name>A0ABX3D1J0_9BACL</name>
<proteinExistence type="predicted"/>
<protein>
    <submittedName>
        <fullName evidence="1">Uncharacterized protein</fullName>
    </submittedName>
</protein>
<gene>
    <name evidence="1" type="ORF">BB776_05200</name>
</gene>